<dbReference type="eggNOG" id="COG1073">
    <property type="taxonomic scope" value="Bacteria"/>
</dbReference>
<proteinExistence type="predicted"/>
<dbReference type="RefSeq" id="WP_010898000.1">
    <property type="nucleotide sequence ID" value="NC_002570.2"/>
</dbReference>
<dbReference type="AlphaFoldDB" id="Q9KBT5"/>
<evidence type="ECO:0000313" key="3">
    <source>
        <dbReference type="Proteomes" id="UP000001258"/>
    </source>
</evidence>
<dbReference type="HOGENOM" id="CLU_771068_0_0_9"/>
<dbReference type="OrthoDB" id="5704902at2"/>
<dbReference type="InterPro" id="IPR000073">
    <property type="entry name" value="AB_hydrolase_1"/>
</dbReference>
<evidence type="ECO:0000313" key="2">
    <source>
        <dbReference type="EMBL" id="BAB05558.1"/>
    </source>
</evidence>
<gene>
    <name evidence="2" type="ordered locus">BH1839</name>
</gene>
<dbReference type="SMR" id="Q9KBT5"/>
<dbReference type="InterPro" id="IPR029058">
    <property type="entry name" value="AB_hydrolase_fold"/>
</dbReference>
<dbReference type="PIR" id="G83879">
    <property type="entry name" value="G83879"/>
</dbReference>
<dbReference type="Pfam" id="PF00561">
    <property type="entry name" value="Abhydrolase_1"/>
    <property type="match status" value="1"/>
</dbReference>
<protein>
    <submittedName>
        <fullName evidence="2">BH1839 protein</fullName>
    </submittedName>
</protein>
<organism evidence="2 3">
    <name type="scientific">Halalkalibacterium halodurans (strain ATCC BAA-125 / DSM 18197 / FERM 7344 / JCM 9153 / C-125)</name>
    <name type="common">Bacillus halodurans</name>
    <dbReference type="NCBI Taxonomy" id="272558"/>
    <lineage>
        <taxon>Bacteria</taxon>
        <taxon>Bacillati</taxon>
        <taxon>Bacillota</taxon>
        <taxon>Bacilli</taxon>
        <taxon>Bacillales</taxon>
        <taxon>Bacillaceae</taxon>
        <taxon>Halalkalibacterium (ex Joshi et al. 2022)</taxon>
    </lineage>
</organism>
<dbReference type="SUPFAM" id="SSF53474">
    <property type="entry name" value="alpha/beta-Hydrolases"/>
    <property type="match status" value="1"/>
</dbReference>
<dbReference type="Gene3D" id="3.40.50.1820">
    <property type="entry name" value="alpha/beta hydrolase"/>
    <property type="match status" value="1"/>
</dbReference>
<dbReference type="KEGG" id="bha:BH1839"/>
<feature type="domain" description="AB hydrolase-1" evidence="1">
    <location>
        <begin position="128"/>
        <end position="228"/>
    </location>
</feature>
<keyword evidence="3" id="KW-1185">Reference proteome</keyword>
<sequence>MIALKELKQYADLHVKTHSFQVINPRQVLQSIERAASEEPTAGGWDWQWVDAANKCLQANAIEDAIQCYNFARFPFPKTSLQQEAADRLTKVFEQAYCREDVQKHRVYYDNQKVTVYAANLHPDLPCLLVLGGIVSIKEQWSVFLQVGKRLGFSVLITECPGVGENQVRYHADSYRMIGQILDTFAGQAKVGDTYIVGMSFGGHLAMKQALHDERIKGITTVGAPLHYFFQDYSQLNVPFITQATLAHVMEEELDHVGRALSRFAFMPKELNKLKIPITYIFSSKDEIIPKSEKSFLLDNIANLTFYEFDDVHGSPNHLPLIQKIIPLSILKHSNSKRYFVRIMLAFLLTYNKWKGRDGKR</sequence>
<evidence type="ECO:0000259" key="1">
    <source>
        <dbReference type="Pfam" id="PF00561"/>
    </source>
</evidence>
<accession>Q9KBT5</accession>
<dbReference type="ESTHER" id="bacha-BH1839">
    <property type="family name" value="Duf_1100-S"/>
</dbReference>
<dbReference type="Proteomes" id="UP000001258">
    <property type="component" value="Chromosome"/>
</dbReference>
<name>Q9KBT5_HALH5</name>
<reference evidence="2 3" key="1">
    <citation type="journal article" date="2000" name="Nucleic Acids Res.">
        <title>Complete genome sequence of the alkaliphilic bacterium Bacillus halodurans and genomic sequence comparison with Bacillus subtilis.</title>
        <authorList>
            <person name="Takami H."/>
            <person name="Nakasone K."/>
            <person name="Takaki Y."/>
            <person name="Maeno G."/>
            <person name="Sasaki R."/>
            <person name="Masui N."/>
            <person name="Fuji F."/>
            <person name="Hirama C."/>
            <person name="Nakamura Y."/>
            <person name="Ogasawara N."/>
            <person name="Kuhara S."/>
            <person name="Horikoshi K."/>
        </authorList>
    </citation>
    <scope>NUCLEOTIDE SEQUENCE [LARGE SCALE GENOMIC DNA]</scope>
    <source>
        <strain evidence="3">ATCC BAA-125 / DSM 18197 / FERM 7344 / JCM 9153 / C-125</strain>
    </source>
</reference>
<dbReference type="STRING" id="272558.gene:10727737"/>
<dbReference type="EMBL" id="BA000004">
    <property type="protein sequence ID" value="BAB05558.1"/>
    <property type="molecule type" value="Genomic_DNA"/>
</dbReference>